<dbReference type="SUPFAM" id="SSF51261">
    <property type="entry name" value="Duplicated hybrid motif"/>
    <property type="match status" value="1"/>
</dbReference>
<evidence type="ECO:0000313" key="3">
    <source>
        <dbReference type="EMBL" id="MEA5517724.1"/>
    </source>
</evidence>
<comment type="caution">
    <text evidence="3">The sequence shown here is derived from an EMBL/GenBank/DDBJ whole genome shotgun (WGS) entry which is preliminary data.</text>
</comment>
<dbReference type="InterPro" id="IPR011055">
    <property type="entry name" value="Dup_hybrid_motif"/>
</dbReference>
<keyword evidence="3" id="KW-0378">Hydrolase</keyword>
<dbReference type="EC" id="3.4.24.-" evidence="3"/>
<keyword evidence="4" id="KW-1185">Reference proteome</keyword>
<proteinExistence type="predicted"/>
<dbReference type="InterPro" id="IPR018392">
    <property type="entry name" value="LysM"/>
</dbReference>
<evidence type="ECO:0000256" key="1">
    <source>
        <dbReference type="SAM" id="Phobius"/>
    </source>
</evidence>
<protein>
    <submittedName>
        <fullName evidence="3">M23 family metallopeptidase</fullName>
        <ecNumber evidence="3">3.4.24.-</ecNumber>
    </submittedName>
</protein>
<sequence length="344" mass="37085">MITHSTVTAISLKQLTVYNRLLQAGEICRDPRLLVSAVLRLKADMLVFYLLGLIMPLAGLILTPADSAEANDLFIRDDTQDNNICPPGVLSRLKRHRIQSGETLESIARQYNLIPATLLGINPILRSQQIPVGQEIVIPPYNGIRVEIPAGSTLQEIAQAYNAQADVIFEANGCQPQPQVVFIPGVNWTPGGPVAPAISVLSGYPLPTTASVQMGYGWQLHPTMGRVVFHSGVDLNANIGTPVLAVGEGVVAFAGSRSGYGNLVVVNHQSGKQTRYAHLSEISVQTGQKVSSGETLGKVGMSGEPDSDQPHLHFEIRYNSELGWVAEDPNPYFSTATTPNISYQ</sequence>
<dbReference type="Pfam" id="PF01476">
    <property type="entry name" value="LysM"/>
    <property type="match status" value="1"/>
</dbReference>
<dbReference type="InterPro" id="IPR016047">
    <property type="entry name" value="M23ase_b-sheet_dom"/>
</dbReference>
<evidence type="ECO:0000259" key="2">
    <source>
        <dbReference type="PROSITE" id="PS51782"/>
    </source>
</evidence>
<accession>A0ABU5TS81</accession>
<reference evidence="3 4" key="1">
    <citation type="submission" date="2023-12" db="EMBL/GenBank/DDBJ databases">
        <title>Baltic Sea Cyanobacteria.</title>
        <authorList>
            <person name="Delbaje E."/>
            <person name="Fewer D.P."/>
            <person name="Shishido T.K."/>
        </authorList>
    </citation>
    <scope>NUCLEOTIDE SEQUENCE [LARGE SCALE GENOMIC DNA]</scope>
    <source>
        <strain evidence="3 4">CCNP 1315</strain>
    </source>
</reference>
<keyword evidence="1" id="KW-0472">Membrane</keyword>
<dbReference type="EMBL" id="JAYGHT010000003">
    <property type="protein sequence ID" value="MEA5517724.1"/>
    <property type="molecule type" value="Genomic_DNA"/>
</dbReference>
<name>A0ABU5TS81_9CYAN</name>
<keyword evidence="1" id="KW-1133">Transmembrane helix</keyword>
<dbReference type="PANTHER" id="PTHR21666">
    <property type="entry name" value="PEPTIDASE-RELATED"/>
    <property type="match status" value="1"/>
</dbReference>
<dbReference type="PROSITE" id="PS51782">
    <property type="entry name" value="LYSM"/>
    <property type="match status" value="1"/>
</dbReference>
<feature type="domain" description="LysM" evidence="2">
    <location>
        <begin position="94"/>
        <end position="138"/>
    </location>
</feature>
<keyword evidence="1" id="KW-0812">Transmembrane</keyword>
<evidence type="ECO:0000313" key="4">
    <source>
        <dbReference type="Proteomes" id="UP001301728"/>
    </source>
</evidence>
<organism evidence="3 4">
    <name type="scientific">Limnoraphis robusta CCNP1315</name>
    <dbReference type="NCBI Taxonomy" id="3110306"/>
    <lineage>
        <taxon>Bacteria</taxon>
        <taxon>Bacillati</taxon>
        <taxon>Cyanobacteriota</taxon>
        <taxon>Cyanophyceae</taxon>
        <taxon>Oscillatoriophycideae</taxon>
        <taxon>Oscillatoriales</taxon>
        <taxon>Sirenicapillariaceae</taxon>
        <taxon>Limnoraphis</taxon>
    </lineage>
</organism>
<dbReference type="Proteomes" id="UP001301728">
    <property type="component" value="Unassembled WGS sequence"/>
</dbReference>
<dbReference type="InterPro" id="IPR050570">
    <property type="entry name" value="Cell_wall_metabolism_enzyme"/>
</dbReference>
<feature type="transmembrane region" description="Helical" evidence="1">
    <location>
        <begin position="46"/>
        <end position="65"/>
    </location>
</feature>
<dbReference type="Gene3D" id="3.10.350.10">
    <property type="entry name" value="LysM domain"/>
    <property type="match status" value="1"/>
</dbReference>
<gene>
    <name evidence="3" type="ORF">VB854_02045</name>
</gene>
<dbReference type="PANTHER" id="PTHR21666:SF290">
    <property type="entry name" value="PEPTIDASE M23 DOMAIN PROTEIN"/>
    <property type="match status" value="1"/>
</dbReference>
<dbReference type="SMART" id="SM00257">
    <property type="entry name" value="LysM"/>
    <property type="match status" value="1"/>
</dbReference>
<dbReference type="InterPro" id="IPR036779">
    <property type="entry name" value="LysM_dom_sf"/>
</dbReference>
<dbReference type="GO" id="GO:0016787">
    <property type="term" value="F:hydrolase activity"/>
    <property type="evidence" value="ECO:0007669"/>
    <property type="project" value="UniProtKB-KW"/>
</dbReference>
<dbReference type="Gene3D" id="2.70.70.10">
    <property type="entry name" value="Glucose Permease (Domain IIA)"/>
    <property type="match status" value="1"/>
</dbReference>
<dbReference type="CDD" id="cd12797">
    <property type="entry name" value="M23_peptidase"/>
    <property type="match status" value="1"/>
</dbReference>
<dbReference type="CDD" id="cd00118">
    <property type="entry name" value="LysM"/>
    <property type="match status" value="1"/>
</dbReference>
<dbReference type="Pfam" id="PF01551">
    <property type="entry name" value="Peptidase_M23"/>
    <property type="match status" value="1"/>
</dbReference>